<dbReference type="Proteomes" id="UP000230833">
    <property type="component" value="Unassembled WGS sequence"/>
</dbReference>
<protein>
    <submittedName>
        <fullName evidence="1">Uncharacterized protein</fullName>
    </submittedName>
</protein>
<dbReference type="AlphaFoldDB" id="A0A2H0RJ73"/>
<evidence type="ECO:0000313" key="1">
    <source>
        <dbReference type="EMBL" id="PIR46589.1"/>
    </source>
</evidence>
<dbReference type="EMBL" id="PCYL01000036">
    <property type="protein sequence ID" value="PIR46589.1"/>
    <property type="molecule type" value="Genomic_DNA"/>
</dbReference>
<name>A0A2H0RJ73_9BACT</name>
<sequence>MVEVRRILESGDRETAIRCLPTIYDALILLNGRDKSDWQNLWSWNPSGRLTQEEFKRLNRGRMVLSNDIGIMTASGVIRYNLNKIED</sequence>
<comment type="caution">
    <text evidence="1">The sequence shown here is derived from an EMBL/GenBank/DDBJ whole genome shotgun (WGS) entry which is preliminary data.</text>
</comment>
<evidence type="ECO:0000313" key="2">
    <source>
        <dbReference type="Proteomes" id="UP000230833"/>
    </source>
</evidence>
<gene>
    <name evidence="1" type="ORF">COV07_03475</name>
</gene>
<reference evidence="1 2" key="1">
    <citation type="submission" date="2017-09" db="EMBL/GenBank/DDBJ databases">
        <title>Depth-based differentiation of microbial function through sediment-hosted aquifers and enrichment of novel symbionts in the deep terrestrial subsurface.</title>
        <authorList>
            <person name="Probst A.J."/>
            <person name="Ladd B."/>
            <person name="Jarett J.K."/>
            <person name="Geller-Mcgrath D.E."/>
            <person name="Sieber C.M."/>
            <person name="Emerson J.B."/>
            <person name="Anantharaman K."/>
            <person name="Thomas B.C."/>
            <person name="Malmstrom R."/>
            <person name="Stieglmeier M."/>
            <person name="Klingl A."/>
            <person name="Woyke T."/>
            <person name="Ryan C.M."/>
            <person name="Banfield J.F."/>
        </authorList>
    </citation>
    <scope>NUCLEOTIDE SEQUENCE [LARGE SCALE GENOMIC DNA]</scope>
    <source>
        <strain evidence="1">CG10_big_fil_rev_8_21_14_0_10_45_14</strain>
    </source>
</reference>
<proteinExistence type="predicted"/>
<organism evidence="1 2">
    <name type="scientific">Candidatus Vogelbacteria bacterium CG10_big_fil_rev_8_21_14_0_10_45_14</name>
    <dbReference type="NCBI Taxonomy" id="1975042"/>
    <lineage>
        <taxon>Bacteria</taxon>
        <taxon>Candidatus Vogeliibacteriota</taxon>
    </lineage>
</organism>
<accession>A0A2H0RJ73</accession>